<dbReference type="OrthoDB" id="2403584at2759"/>
<dbReference type="EMBL" id="CAJVPZ010010743">
    <property type="protein sequence ID" value="CAG8622913.1"/>
    <property type="molecule type" value="Genomic_DNA"/>
</dbReference>
<dbReference type="Gene3D" id="1.10.30.10">
    <property type="entry name" value="High mobility group box domain"/>
    <property type="match status" value="1"/>
</dbReference>
<dbReference type="SUPFAM" id="SSF47095">
    <property type="entry name" value="HMG-box"/>
    <property type="match status" value="1"/>
</dbReference>
<dbReference type="AlphaFoldDB" id="A0A9N9D0Z2"/>
<protein>
    <submittedName>
        <fullName evidence="1">6358_t:CDS:1</fullName>
    </submittedName>
</protein>
<evidence type="ECO:0000313" key="1">
    <source>
        <dbReference type="EMBL" id="CAG8622913.1"/>
    </source>
</evidence>
<dbReference type="InterPro" id="IPR036910">
    <property type="entry name" value="HMG_box_dom_sf"/>
</dbReference>
<proteinExistence type="predicted"/>
<gene>
    <name evidence="1" type="ORF">RFULGI_LOCUS7428</name>
</gene>
<organism evidence="1 2">
    <name type="scientific">Racocetra fulgida</name>
    <dbReference type="NCBI Taxonomy" id="60492"/>
    <lineage>
        <taxon>Eukaryota</taxon>
        <taxon>Fungi</taxon>
        <taxon>Fungi incertae sedis</taxon>
        <taxon>Mucoromycota</taxon>
        <taxon>Glomeromycotina</taxon>
        <taxon>Glomeromycetes</taxon>
        <taxon>Diversisporales</taxon>
        <taxon>Gigasporaceae</taxon>
        <taxon>Racocetra</taxon>
    </lineage>
</organism>
<dbReference type="Proteomes" id="UP000789396">
    <property type="component" value="Unassembled WGS sequence"/>
</dbReference>
<reference evidence="1" key="1">
    <citation type="submission" date="2021-06" db="EMBL/GenBank/DDBJ databases">
        <authorList>
            <person name="Kallberg Y."/>
            <person name="Tangrot J."/>
            <person name="Rosling A."/>
        </authorList>
    </citation>
    <scope>NUCLEOTIDE SEQUENCE</scope>
    <source>
        <strain evidence="1">IN212</strain>
    </source>
</reference>
<name>A0A9N9D0Z2_9GLOM</name>
<keyword evidence="2" id="KW-1185">Reference proteome</keyword>
<sequence>MTYFQMMSTSEILKLDIEELVPNNSKDGKKNGLKVKMTDISKCAGQAWKNEKPRVKRAYAKVSKQIDELLQRRKPKTKDYQIIFDDNMKKMVQPHKPEPPIPIPPPPALVGPPQDEFIYATLNVDDITLMYLNQMPPSYFTL</sequence>
<evidence type="ECO:0000313" key="2">
    <source>
        <dbReference type="Proteomes" id="UP000789396"/>
    </source>
</evidence>
<accession>A0A9N9D0Z2</accession>
<comment type="caution">
    <text evidence="1">The sequence shown here is derived from an EMBL/GenBank/DDBJ whole genome shotgun (WGS) entry which is preliminary data.</text>
</comment>